<accession>A0A0E9RI58</accession>
<evidence type="ECO:0000313" key="1">
    <source>
        <dbReference type="EMBL" id="JAH28764.1"/>
    </source>
</evidence>
<sequence>MAFANYFHWMNSTTNSSRLPLYAANQNVINHIHKML</sequence>
<organism evidence="1">
    <name type="scientific">Anguilla anguilla</name>
    <name type="common">European freshwater eel</name>
    <name type="synonym">Muraena anguilla</name>
    <dbReference type="NCBI Taxonomy" id="7936"/>
    <lineage>
        <taxon>Eukaryota</taxon>
        <taxon>Metazoa</taxon>
        <taxon>Chordata</taxon>
        <taxon>Craniata</taxon>
        <taxon>Vertebrata</taxon>
        <taxon>Euteleostomi</taxon>
        <taxon>Actinopterygii</taxon>
        <taxon>Neopterygii</taxon>
        <taxon>Teleostei</taxon>
        <taxon>Anguilliformes</taxon>
        <taxon>Anguillidae</taxon>
        <taxon>Anguilla</taxon>
    </lineage>
</organism>
<name>A0A0E9RI58_ANGAN</name>
<protein>
    <submittedName>
        <fullName evidence="1">Uncharacterized protein</fullName>
    </submittedName>
</protein>
<proteinExistence type="predicted"/>
<dbReference type="EMBL" id="GBXM01079813">
    <property type="protein sequence ID" value="JAH28764.1"/>
    <property type="molecule type" value="Transcribed_RNA"/>
</dbReference>
<reference evidence="1" key="1">
    <citation type="submission" date="2014-11" db="EMBL/GenBank/DDBJ databases">
        <authorList>
            <person name="Amaro Gonzalez C."/>
        </authorList>
    </citation>
    <scope>NUCLEOTIDE SEQUENCE</scope>
</reference>
<reference evidence="1" key="2">
    <citation type="journal article" date="2015" name="Fish Shellfish Immunol.">
        <title>Early steps in the European eel (Anguilla anguilla)-Vibrio vulnificus interaction in the gills: Role of the RtxA13 toxin.</title>
        <authorList>
            <person name="Callol A."/>
            <person name="Pajuelo D."/>
            <person name="Ebbesson L."/>
            <person name="Teles M."/>
            <person name="MacKenzie S."/>
            <person name="Amaro C."/>
        </authorList>
    </citation>
    <scope>NUCLEOTIDE SEQUENCE</scope>
</reference>
<dbReference type="AlphaFoldDB" id="A0A0E9RI58"/>